<reference evidence="2 3" key="1">
    <citation type="journal article" date="2022" name="Nat. Genet.">
        <title>Improved pea reference genome and pan-genome highlight genomic features and evolutionary characteristics.</title>
        <authorList>
            <person name="Yang T."/>
            <person name="Liu R."/>
            <person name="Luo Y."/>
            <person name="Hu S."/>
            <person name="Wang D."/>
            <person name="Wang C."/>
            <person name="Pandey M.K."/>
            <person name="Ge S."/>
            <person name="Xu Q."/>
            <person name="Li N."/>
            <person name="Li G."/>
            <person name="Huang Y."/>
            <person name="Saxena R.K."/>
            <person name="Ji Y."/>
            <person name="Li M."/>
            <person name="Yan X."/>
            <person name="He Y."/>
            <person name="Liu Y."/>
            <person name="Wang X."/>
            <person name="Xiang C."/>
            <person name="Varshney R.K."/>
            <person name="Ding H."/>
            <person name="Gao S."/>
            <person name="Zong X."/>
        </authorList>
    </citation>
    <scope>NUCLEOTIDE SEQUENCE [LARGE SCALE GENOMIC DNA]</scope>
    <source>
        <strain evidence="2 3">cv. Zhongwan 6</strain>
    </source>
</reference>
<protein>
    <recommendedName>
        <fullName evidence="1">Retrovirus-related Pol polyprotein from transposon TNT 1-94-like beta-barrel domain-containing protein</fullName>
    </recommendedName>
</protein>
<accession>A0A9D5BM46</accession>
<dbReference type="EMBL" id="JAMSHJ010000001">
    <property type="protein sequence ID" value="KAI5446075.1"/>
    <property type="molecule type" value="Genomic_DNA"/>
</dbReference>
<name>A0A9D5BM46_PEA</name>
<dbReference type="AlphaFoldDB" id="A0A9D5BM46"/>
<evidence type="ECO:0000259" key="1">
    <source>
        <dbReference type="Pfam" id="PF22936"/>
    </source>
</evidence>
<proteinExistence type="predicted"/>
<dbReference type="Pfam" id="PF22936">
    <property type="entry name" value="Pol_BBD"/>
    <property type="match status" value="1"/>
</dbReference>
<comment type="caution">
    <text evidence="2">The sequence shown here is derived from an EMBL/GenBank/DDBJ whole genome shotgun (WGS) entry which is preliminary data.</text>
</comment>
<feature type="domain" description="Retrovirus-related Pol polyprotein from transposon TNT 1-94-like beta-barrel" evidence="1">
    <location>
        <begin position="14"/>
        <end position="50"/>
    </location>
</feature>
<organism evidence="2 3">
    <name type="scientific">Pisum sativum</name>
    <name type="common">Garden pea</name>
    <name type="synonym">Lathyrus oleraceus</name>
    <dbReference type="NCBI Taxonomy" id="3888"/>
    <lineage>
        <taxon>Eukaryota</taxon>
        <taxon>Viridiplantae</taxon>
        <taxon>Streptophyta</taxon>
        <taxon>Embryophyta</taxon>
        <taxon>Tracheophyta</taxon>
        <taxon>Spermatophyta</taxon>
        <taxon>Magnoliopsida</taxon>
        <taxon>eudicotyledons</taxon>
        <taxon>Gunneridae</taxon>
        <taxon>Pentapetalae</taxon>
        <taxon>rosids</taxon>
        <taxon>fabids</taxon>
        <taxon>Fabales</taxon>
        <taxon>Fabaceae</taxon>
        <taxon>Papilionoideae</taxon>
        <taxon>50 kb inversion clade</taxon>
        <taxon>NPAAA clade</taxon>
        <taxon>Hologalegina</taxon>
        <taxon>IRL clade</taxon>
        <taxon>Fabeae</taxon>
        <taxon>Lathyrus</taxon>
    </lineage>
</organism>
<dbReference type="Gramene" id="Psat01G0406000-T1">
    <property type="protein sequence ID" value="KAI5446075.1"/>
    <property type="gene ID" value="KIW84_014060"/>
</dbReference>
<keyword evidence="3" id="KW-1185">Reference proteome</keyword>
<dbReference type="InterPro" id="IPR054722">
    <property type="entry name" value="PolX-like_BBD"/>
</dbReference>
<gene>
    <name evidence="2" type="ORF">KIW84_014060</name>
</gene>
<evidence type="ECO:0000313" key="2">
    <source>
        <dbReference type="EMBL" id="KAI5446075.1"/>
    </source>
</evidence>
<sequence length="144" mass="16531">MVCHVKEEIQPNLWYLDTGCSNHMCGDKKAFSGLDESFRSTVKFGDNSTVRDVVFDEEATWSWKEDKAKQYIPIACDDNEEREKPMENVQVVEGNQNVPIADRSPLVAESQRPQRHRRRPAWIEDYEVTGVDQVAKTRSLGIVC</sequence>
<dbReference type="Proteomes" id="UP001058974">
    <property type="component" value="Chromosome 1"/>
</dbReference>
<evidence type="ECO:0000313" key="3">
    <source>
        <dbReference type="Proteomes" id="UP001058974"/>
    </source>
</evidence>